<evidence type="ECO:0000256" key="1">
    <source>
        <dbReference type="ARBA" id="ARBA00005369"/>
    </source>
</evidence>
<dbReference type="GeneID" id="94364091"/>
<gene>
    <name evidence="4" type="ORF">C4N9_04240</name>
</gene>
<dbReference type="AlphaFoldDB" id="A0A2U2CGM0"/>
<evidence type="ECO:0000313" key="4">
    <source>
        <dbReference type="EMBL" id="PWE30969.1"/>
    </source>
</evidence>
<evidence type="ECO:0000256" key="2">
    <source>
        <dbReference type="ARBA" id="ARBA00013346"/>
    </source>
</evidence>
<comment type="caution">
    <text evidence="4">The sequence shown here is derived from an EMBL/GenBank/DDBJ whole genome shotgun (WGS) entry which is preliminary data.</text>
</comment>
<dbReference type="Pfam" id="PF01135">
    <property type="entry name" value="PCMT"/>
    <property type="match status" value="1"/>
</dbReference>
<dbReference type="CDD" id="cd02440">
    <property type="entry name" value="AdoMet_MTases"/>
    <property type="match status" value="1"/>
</dbReference>
<dbReference type="RefSeq" id="WP_109532047.1">
    <property type="nucleotide sequence ID" value="NZ_CAXPUO010000013.1"/>
</dbReference>
<sequence>MPDFAARRTTMVDTQVRPSDVTKLPIIQAMLTVPRERFVPAALAEAAYIGENIDLGNGRVLLDPRTLSKMLDALDLKSTDLVLDLAPGTGYSTAVIAHMVQAVVAVESDASLAEDAGNALDAVGANNVALEVGEIASGAAGHGPYDAIIVQGGVETFPEPLAEQLKEDGRVVALFMSGELGTVKLGVKHAGTIRWRDIFNASAPVLDGFATTRAFAL</sequence>
<dbReference type="OrthoDB" id="9798496at2"/>
<proteinExistence type="inferred from homology"/>
<dbReference type="EMBL" id="QEYD01000002">
    <property type="protein sequence ID" value="PWE30969.1"/>
    <property type="molecule type" value="Genomic_DNA"/>
</dbReference>
<protein>
    <recommendedName>
        <fullName evidence="2">Protein-L-isoaspartate O-methyltransferase</fullName>
    </recommendedName>
    <alternativeName>
        <fullName evidence="3">Protein L-isoaspartyl methyltransferase</fullName>
    </alternativeName>
</protein>
<keyword evidence="4" id="KW-0808">Transferase</keyword>
<reference evidence="4 5" key="1">
    <citation type="submission" date="2018-05" db="EMBL/GenBank/DDBJ databases">
        <title>Pararhodobacter marina sp. nov., isolated from deep-sea water of the Indian Ocean.</title>
        <authorList>
            <person name="Lai Q.Sr."/>
            <person name="Liu X."/>
            <person name="Shao Z."/>
        </authorList>
    </citation>
    <scope>NUCLEOTIDE SEQUENCE [LARGE SCALE GENOMIC DNA]</scope>
    <source>
        <strain evidence="4 5">CIC4N-9</strain>
    </source>
</reference>
<dbReference type="InterPro" id="IPR029063">
    <property type="entry name" value="SAM-dependent_MTases_sf"/>
</dbReference>
<dbReference type="PANTHER" id="PTHR11579:SF18">
    <property type="entry name" value="PROTEIN-L-ISOASPARTATE O-METHYLTRANSFERASE"/>
    <property type="match status" value="1"/>
</dbReference>
<evidence type="ECO:0000313" key="5">
    <source>
        <dbReference type="Proteomes" id="UP000244940"/>
    </source>
</evidence>
<organism evidence="4 5">
    <name type="scientific">Pararhodobacter marinus</name>
    <dbReference type="NCBI Taxonomy" id="2184063"/>
    <lineage>
        <taxon>Bacteria</taxon>
        <taxon>Pseudomonadati</taxon>
        <taxon>Pseudomonadota</taxon>
        <taxon>Alphaproteobacteria</taxon>
        <taxon>Rhodobacterales</taxon>
        <taxon>Paracoccaceae</taxon>
        <taxon>Pararhodobacter</taxon>
    </lineage>
</organism>
<accession>A0A2U2CGM0</accession>
<dbReference type="InterPro" id="IPR000682">
    <property type="entry name" value="PCMT"/>
</dbReference>
<dbReference type="GO" id="GO:0005737">
    <property type="term" value="C:cytoplasm"/>
    <property type="evidence" value="ECO:0007669"/>
    <property type="project" value="TreeGrafter"/>
</dbReference>
<dbReference type="PANTHER" id="PTHR11579">
    <property type="entry name" value="PROTEIN-L-ISOASPARTATE O-METHYLTRANSFERASE"/>
    <property type="match status" value="1"/>
</dbReference>
<dbReference type="GO" id="GO:0004719">
    <property type="term" value="F:protein-L-isoaspartate (D-aspartate) O-methyltransferase activity"/>
    <property type="evidence" value="ECO:0007669"/>
    <property type="project" value="InterPro"/>
</dbReference>
<comment type="similarity">
    <text evidence="1">Belongs to the methyltransferase superfamily. L-isoaspartyl/D-aspartyl protein methyltransferase family.</text>
</comment>
<name>A0A2U2CGM0_9RHOB</name>
<keyword evidence="5" id="KW-1185">Reference proteome</keyword>
<dbReference type="Proteomes" id="UP000244940">
    <property type="component" value="Unassembled WGS sequence"/>
</dbReference>
<dbReference type="SUPFAM" id="SSF53335">
    <property type="entry name" value="S-adenosyl-L-methionine-dependent methyltransferases"/>
    <property type="match status" value="1"/>
</dbReference>
<keyword evidence="4" id="KW-0489">Methyltransferase</keyword>
<dbReference type="Gene3D" id="3.40.50.150">
    <property type="entry name" value="Vaccinia Virus protein VP39"/>
    <property type="match status" value="1"/>
</dbReference>
<dbReference type="GO" id="GO:0032259">
    <property type="term" value="P:methylation"/>
    <property type="evidence" value="ECO:0007669"/>
    <property type="project" value="UniProtKB-KW"/>
</dbReference>
<evidence type="ECO:0000256" key="3">
    <source>
        <dbReference type="ARBA" id="ARBA00030757"/>
    </source>
</evidence>